<dbReference type="InterPro" id="IPR006629">
    <property type="entry name" value="LITAF"/>
</dbReference>
<dbReference type="InterPro" id="IPR037519">
    <property type="entry name" value="LITAF_fam"/>
</dbReference>
<feature type="transmembrane region" description="Helical" evidence="8">
    <location>
        <begin position="97"/>
        <end position="122"/>
    </location>
</feature>
<dbReference type="OrthoDB" id="4713066at2759"/>
<evidence type="ECO:0000256" key="2">
    <source>
        <dbReference type="ARBA" id="ARBA00004414"/>
    </source>
</evidence>
<protein>
    <submittedName>
        <fullName evidence="10">LITAF factor</fullName>
    </submittedName>
</protein>
<dbReference type="EMBL" id="VZTM01024645">
    <property type="protein sequence ID" value="NXS98139.1"/>
    <property type="molecule type" value="Genomic_DNA"/>
</dbReference>
<keyword evidence="11" id="KW-1185">Reference proteome</keyword>
<keyword evidence="7 8" id="KW-0472">Membrane</keyword>
<evidence type="ECO:0000259" key="9">
    <source>
        <dbReference type="PROSITE" id="PS51837"/>
    </source>
</evidence>
<dbReference type="Pfam" id="PF10601">
    <property type="entry name" value="zf-LITAF-like"/>
    <property type="match status" value="1"/>
</dbReference>
<dbReference type="GO" id="GO:0098574">
    <property type="term" value="C:cytoplasmic side of lysosomal membrane"/>
    <property type="evidence" value="ECO:0007669"/>
    <property type="project" value="TreeGrafter"/>
</dbReference>
<comment type="subcellular location">
    <subcellularLocation>
        <location evidence="1">Endosome membrane</location>
        <topology evidence="1">Peripheral membrane protein</topology>
        <orientation evidence="1">Cytoplasmic side</orientation>
    </subcellularLocation>
    <subcellularLocation>
        <location evidence="2">Late endosome membrane</location>
    </subcellularLocation>
    <subcellularLocation>
        <location evidence="3">Lysosome membrane</location>
        <topology evidence="3">Peripheral membrane protein</topology>
        <orientation evidence="3">Cytoplasmic side</orientation>
    </subcellularLocation>
</comment>
<dbReference type="GO" id="GO:0008270">
    <property type="term" value="F:zinc ion binding"/>
    <property type="evidence" value="ECO:0007669"/>
    <property type="project" value="TreeGrafter"/>
</dbReference>
<proteinExistence type="inferred from homology"/>
<dbReference type="PANTHER" id="PTHR23292:SF46">
    <property type="entry name" value="LIPOPOLYSACCHARIDE-INDUCED TUMOR NECROSIS FACTOR-ALPHA FACTOR HOMOLOG"/>
    <property type="match status" value="1"/>
</dbReference>
<organism evidence="10 11">
    <name type="scientific">Jacana jacana</name>
    <name type="common">Wattled jacana</name>
    <name type="synonym">Parra jacana</name>
    <dbReference type="NCBI Taxonomy" id="54508"/>
    <lineage>
        <taxon>Eukaryota</taxon>
        <taxon>Metazoa</taxon>
        <taxon>Chordata</taxon>
        <taxon>Craniata</taxon>
        <taxon>Vertebrata</taxon>
        <taxon>Euteleostomi</taxon>
        <taxon>Archelosauria</taxon>
        <taxon>Archosauria</taxon>
        <taxon>Dinosauria</taxon>
        <taxon>Saurischia</taxon>
        <taxon>Theropoda</taxon>
        <taxon>Coelurosauria</taxon>
        <taxon>Aves</taxon>
        <taxon>Neognathae</taxon>
        <taxon>Neoaves</taxon>
        <taxon>Charadriiformes</taxon>
        <taxon>Jacanidae</taxon>
        <taxon>Jacana</taxon>
    </lineage>
</organism>
<evidence type="ECO:0000256" key="5">
    <source>
        <dbReference type="ARBA" id="ARBA00022723"/>
    </source>
</evidence>
<feature type="domain" description="LITAF" evidence="9">
    <location>
        <begin position="60"/>
        <end position="144"/>
    </location>
</feature>
<evidence type="ECO:0000256" key="7">
    <source>
        <dbReference type="ARBA" id="ARBA00023136"/>
    </source>
</evidence>
<dbReference type="Proteomes" id="UP000550086">
    <property type="component" value="Unassembled WGS sequence"/>
</dbReference>
<comment type="similarity">
    <text evidence="4">Belongs to the CDIP1/LITAF family.</text>
</comment>
<evidence type="ECO:0000256" key="8">
    <source>
        <dbReference type="SAM" id="Phobius"/>
    </source>
</evidence>
<gene>
    <name evidence="10" type="primary">Litaf</name>
    <name evidence="10" type="ORF">JACJAC_R06648</name>
</gene>
<evidence type="ECO:0000256" key="6">
    <source>
        <dbReference type="ARBA" id="ARBA00022833"/>
    </source>
</evidence>
<reference evidence="10 11" key="1">
    <citation type="submission" date="2019-09" db="EMBL/GenBank/DDBJ databases">
        <title>Bird 10,000 Genomes (B10K) Project - Family phase.</title>
        <authorList>
            <person name="Zhang G."/>
        </authorList>
    </citation>
    <scope>NUCLEOTIDE SEQUENCE [LARGE SCALE GENOMIC DNA]</scope>
    <source>
        <strain evidence="10">B10K-DU-002-59</strain>
        <tissue evidence="10">Muscle</tissue>
    </source>
</reference>
<feature type="non-terminal residue" evidence="10">
    <location>
        <position position="145"/>
    </location>
</feature>
<evidence type="ECO:0000256" key="4">
    <source>
        <dbReference type="ARBA" id="ARBA00005975"/>
    </source>
</evidence>
<sequence length="145" mass="15591">MSAPSGAPVPPAPPSSEEAVGINVSYPQPYPVLEQGQDGRGMNPPLYVGQPAWLNNPVTVQAAYGQQPVEFNIYPVLMCCPFCNQMIVTDLSYDPGVLTWLSCGLLCLLGCIAGCCLIPFFIDTLRDVIHSCPKCGARVGTYKRI</sequence>
<keyword evidence="8" id="KW-0812">Transmembrane</keyword>
<feature type="non-terminal residue" evidence="10">
    <location>
        <position position="1"/>
    </location>
</feature>
<dbReference type="GO" id="GO:0098560">
    <property type="term" value="C:cytoplasmic side of late endosome membrane"/>
    <property type="evidence" value="ECO:0007669"/>
    <property type="project" value="TreeGrafter"/>
</dbReference>
<dbReference type="PROSITE" id="PS51837">
    <property type="entry name" value="LITAF"/>
    <property type="match status" value="1"/>
</dbReference>
<dbReference type="GO" id="GO:0001817">
    <property type="term" value="P:regulation of cytokine production"/>
    <property type="evidence" value="ECO:0007669"/>
    <property type="project" value="TreeGrafter"/>
</dbReference>
<evidence type="ECO:0000256" key="3">
    <source>
        <dbReference type="ARBA" id="ARBA00004630"/>
    </source>
</evidence>
<keyword evidence="8" id="KW-1133">Transmembrane helix</keyword>
<keyword evidence="6" id="KW-0862">Zinc</keyword>
<evidence type="ECO:0000313" key="10">
    <source>
        <dbReference type="EMBL" id="NXS98139.1"/>
    </source>
</evidence>
<dbReference type="AlphaFoldDB" id="A0A7L2YWS3"/>
<comment type="caution">
    <text evidence="10">The sequence shown here is derived from an EMBL/GenBank/DDBJ whole genome shotgun (WGS) entry which is preliminary data.</text>
</comment>
<dbReference type="GO" id="GO:0005634">
    <property type="term" value="C:nucleus"/>
    <property type="evidence" value="ECO:0007669"/>
    <property type="project" value="TreeGrafter"/>
</dbReference>
<evidence type="ECO:0000313" key="11">
    <source>
        <dbReference type="Proteomes" id="UP000550086"/>
    </source>
</evidence>
<accession>A0A7L2YWS3</accession>
<name>A0A7L2YWS3_JACJC</name>
<evidence type="ECO:0000256" key="1">
    <source>
        <dbReference type="ARBA" id="ARBA00004125"/>
    </source>
</evidence>
<dbReference type="SMART" id="SM00714">
    <property type="entry name" value="LITAF"/>
    <property type="match status" value="1"/>
</dbReference>
<dbReference type="PANTHER" id="PTHR23292">
    <property type="entry name" value="LIPOPOLYSACCHARIDE-INDUCED TUMOR NECROSIS FACTOR-ALPHA FACTOR"/>
    <property type="match status" value="1"/>
</dbReference>
<keyword evidence="5" id="KW-0479">Metal-binding</keyword>